<protein>
    <submittedName>
        <fullName evidence="2">NAD-dependent epimerase/dehydratase</fullName>
    </submittedName>
</protein>
<proteinExistence type="predicted"/>
<dbReference type="eggNOG" id="COG0702">
    <property type="taxonomic scope" value="Bacteria"/>
</dbReference>
<evidence type="ECO:0000313" key="3">
    <source>
        <dbReference type="Proteomes" id="UP000005297"/>
    </source>
</evidence>
<comment type="caution">
    <text evidence="2">The sequence shown here is derived from an EMBL/GenBank/DDBJ whole genome shotgun (WGS) entry which is preliminary data.</text>
</comment>
<dbReference type="FunCoup" id="Q0F0X9">
    <property type="interactions" value="102"/>
</dbReference>
<dbReference type="Pfam" id="PF13460">
    <property type="entry name" value="NAD_binding_10"/>
    <property type="match status" value="1"/>
</dbReference>
<accession>Q0F0X9</accession>
<evidence type="ECO:0000259" key="1">
    <source>
        <dbReference type="Pfam" id="PF13460"/>
    </source>
</evidence>
<dbReference type="Gene3D" id="3.40.50.720">
    <property type="entry name" value="NAD(P)-binding Rossmann-like Domain"/>
    <property type="match status" value="1"/>
</dbReference>
<dbReference type="OrthoDB" id="5292533at2"/>
<dbReference type="GO" id="GO:0044877">
    <property type="term" value="F:protein-containing complex binding"/>
    <property type="evidence" value="ECO:0007669"/>
    <property type="project" value="TreeGrafter"/>
</dbReference>
<dbReference type="PROSITE" id="PS51257">
    <property type="entry name" value="PROKAR_LIPOPROTEIN"/>
    <property type="match status" value="1"/>
</dbReference>
<dbReference type="PANTHER" id="PTHR12126">
    <property type="entry name" value="NADH-UBIQUINONE OXIDOREDUCTASE 39 KDA SUBUNIT-RELATED"/>
    <property type="match status" value="1"/>
</dbReference>
<dbReference type="CDD" id="cd05271">
    <property type="entry name" value="NDUFA9_like_SDR_a"/>
    <property type="match status" value="1"/>
</dbReference>
<dbReference type="HOGENOM" id="CLU_007383_6_5_0"/>
<reference evidence="2 3" key="1">
    <citation type="submission" date="2006-09" db="EMBL/GenBank/DDBJ databases">
        <authorList>
            <person name="Emerson D."/>
            <person name="Ferriera S."/>
            <person name="Johnson J."/>
            <person name="Kravitz S."/>
            <person name="Halpern A."/>
            <person name="Remington K."/>
            <person name="Beeson K."/>
            <person name="Tran B."/>
            <person name="Rogers Y.-H."/>
            <person name="Friedman R."/>
            <person name="Venter J.C."/>
        </authorList>
    </citation>
    <scope>NUCLEOTIDE SEQUENCE [LARGE SCALE GENOMIC DNA]</scope>
    <source>
        <strain evidence="2 3">PV-1</strain>
    </source>
</reference>
<organism evidence="2 3">
    <name type="scientific">Mariprofundus ferrooxydans PV-1</name>
    <dbReference type="NCBI Taxonomy" id="314345"/>
    <lineage>
        <taxon>Bacteria</taxon>
        <taxon>Pseudomonadati</taxon>
        <taxon>Pseudomonadota</taxon>
        <taxon>Candidatius Mariprofundia</taxon>
        <taxon>Mariprofundales</taxon>
        <taxon>Mariprofundaceae</taxon>
        <taxon>Mariprofundus</taxon>
    </lineage>
</organism>
<dbReference type="InterPro" id="IPR051207">
    <property type="entry name" value="ComplexI_NDUFA9_subunit"/>
</dbReference>
<dbReference type="STRING" id="314344.AL013_06800"/>
<dbReference type="InParanoid" id="Q0F0X9"/>
<feature type="domain" description="NAD(P)-binding" evidence="1">
    <location>
        <begin position="9"/>
        <end position="150"/>
    </location>
</feature>
<dbReference type="AlphaFoldDB" id="Q0F0X9"/>
<dbReference type="InterPro" id="IPR016040">
    <property type="entry name" value="NAD(P)-bd_dom"/>
</dbReference>
<gene>
    <name evidence="2" type="ORF">SPV1_11786</name>
</gene>
<dbReference type="Proteomes" id="UP000005297">
    <property type="component" value="Unassembled WGS sequence"/>
</dbReference>
<dbReference type="EMBL" id="AATS01000003">
    <property type="protein sequence ID" value="EAU55412.1"/>
    <property type="molecule type" value="Genomic_DNA"/>
</dbReference>
<dbReference type="RefSeq" id="WP_009849875.1">
    <property type="nucleotide sequence ID" value="NZ_DS022294.1"/>
</dbReference>
<dbReference type="SUPFAM" id="SSF51735">
    <property type="entry name" value="NAD(P)-binding Rossmann-fold domains"/>
    <property type="match status" value="1"/>
</dbReference>
<dbReference type="InterPro" id="IPR036291">
    <property type="entry name" value="NAD(P)-bd_dom_sf"/>
</dbReference>
<name>Q0F0X9_9PROT</name>
<sequence length="317" mass="34263">MGQRVCVIGGSGFVGRAIAKQAVTAGHTVTVGCRHPERARAMLVDGVRLKRVDVVDGRGIDEAIKGCDTVIYLVGLLFERGRYNFQAAHVDGVEHVLAACQRAGVGQYLHMSALGAGAVPGSSYATSKGEAEKHVRASGLNWTIFRPSIIYGAGDSFFSKFKTISSALPVMPVICGETRFQPVWVEDVARAFVGTIGNRHTANQCYELGGPATYSFKQLLEMTLDALGRKRLLLKLPNFAARLMATISSLLPTPPLTKDQLMLLGHDNVVSGAPFPALFGPPARLEDVLPTFIFGNQAEVLQQQWDLSRQHYRKGGV</sequence>
<evidence type="ECO:0000313" key="2">
    <source>
        <dbReference type="EMBL" id="EAU55412.1"/>
    </source>
</evidence>
<dbReference type="PANTHER" id="PTHR12126:SF11">
    <property type="entry name" value="NADH DEHYDROGENASE [UBIQUINONE] 1 ALPHA SUBCOMPLEX SUBUNIT 9, MITOCHONDRIAL"/>
    <property type="match status" value="1"/>
</dbReference>
<keyword evidence="3" id="KW-1185">Reference proteome</keyword>